<keyword evidence="2 5" id="KW-0812">Transmembrane</keyword>
<dbReference type="Gene3D" id="1.20.1250.20">
    <property type="entry name" value="MFS general substrate transporter like domains"/>
    <property type="match status" value="1"/>
</dbReference>
<proteinExistence type="predicted"/>
<feature type="transmembrane region" description="Helical" evidence="5">
    <location>
        <begin position="374"/>
        <end position="394"/>
    </location>
</feature>
<feature type="transmembrane region" description="Helical" evidence="5">
    <location>
        <begin position="350"/>
        <end position="368"/>
    </location>
</feature>
<comment type="subcellular location">
    <subcellularLocation>
        <location evidence="1">Cell membrane</location>
        <topology evidence="1">Multi-pass membrane protein</topology>
    </subcellularLocation>
</comment>
<feature type="transmembrane region" description="Helical" evidence="5">
    <location>
        <begin position="88"/>
        <end position="106"/>
    </location>
</feature>
<dbReference type="InterPro" id="IPR011701">
    <property type="entry name" value="MFS"/>
</dbReference>
<evidence type="ECO:0000259" key="6">
    <source>
        <dbReference type="PROSITE" id="PS50850"/>
    </source>
</evidence>
<feature type="domain" description="Major facilitator superfamily (MFS) profile" evidence="6">
    <location>
        <begin position="19"/>
        <end position="403"/>
    </location>
</feature>
<reference evidence="7 8" key="1">
    <citation type="submission" date="2019-03" db="EMBL/GenBank/DDBJ databases">
        <title>Genomic Encyclopedia of Type Strains, Phase III (KMG-III): the genomes of soil and plant-associated and newly described type strains.</title>
        <authorList>
            <person name="Whitman W."/>
        </authorList>
    </citation>
    <scope>NUCLEOTIDE SEQUENCE [LARGE SCALE GENOMIC DNA]</scope>
    <source>
        <strain evidence="7 8">VKM Ac-2573</strain>
    </source>
</reference>
<evidence type="ECO:0000256" key="2">
    <source>
        <dbReference type="ARBA" id="ARBA00022692"/>
    </source>
</evidence>
<dbReference type="Pfam" id="PF07690">
    <property type="entry name" value="MFS_1"/>
    <property type="match status" value="1"/>
</dbReference>
<feature type="transmembrane region" description="Helical" evidence="5">
    <location>
        <begin position="59"/>
        <end position="76"/>
    </location>
</feature>
<feature type="transmembrane region" description="Helical" evidence="5">
    <location>
        <begin position="145"/>
        <end position="164"/>
    </location>
</feature>
<dbReference type="CDD" id="cd17324">
    <property type="entry name" value="MFS_NepI_like"/>
    <property type="match status" value="1"/>
</dbReference>
<evidence type="ECO:0000256" key="4">
    <source>
        <dbReference type="ARBA" id="ARBA00023136"/>
    </source>
</evidence>
<dbReference type="InterPro" id="IPR036259">
    <property type="entry name" value="MFS_trans_sf"/>
</dbReference>
<keyword evidence="3 5" id="KW-1133">Transmembrane helix</keyword>
<dbReference type="EMBL" id="SODP01000003">
    <property type="protein sequence ID" value="TDW66148.1"/>
    <property type="molecule type" value="Genomic_DNA"/>
</dbReference>
<dbReference type="PANTHER" id="PTHR42910:SF1">
    <property type="entry name" value="MAJOR FACILITATOR SUPERFAMILY (MFS) PROFILE DOMAIN-CONTAINING PROTEIN"/>
    <property type="match status" value="1"/>
</dbReference>
<name>A0A4R8BWI0_9ACTN</name>
<dbReference type="OrthoDB" id="9815356at2"/>
<feature type="transmembrane region" description="Helical" evidence="5">
    <location>
        <begin position="112"/>
        <end position="133"/>
    </location>
</feature>
<dbReference type="Proteomes" id="UP000295146">
    <property type="component" value="Unassembled WGS sequence"/>
</dbReference>
<feature type="transmembrane region" description="Helical" evidence="5">
    <location>
        <begin position="21"/>
        <end position="39"/>
    </location>
</feature>
<dbReference type="GO" id="GO:0005886">
    <property type="term" value="C:plasma membrane"/>
    <property type="evidence" value="ECO:0007669"/>
    <property type="project" value="UniProtKB-SubCell"/>
</dbReference>
<comment type="caution">
    <text evidence="7">The sequence shown here is derived from an EMBL/GenBank/DDBJ whole genome shotgun (WGS) entry which is preliminary data.</text>
</comment>
<dbReference type="SUPFAM" id="SSF103473">
    <property type="entry name" value="MFS general substrate transporter"/>
    <property type="match status" value="1"/>
</dbReference>
<dbReference type="AlphaFoldDB" id="A0A4R8BWI0"/>
<keyword evidence="4 5" id="KW-0472">Membrane</keyword>
<accession>A0A4R8BWI0</accession>
<evidence type="ECO:0000256" key="5">
    <source>
        <dbReference type="SAM" id="Phobius"/>
    </source>
</evidence>
<feature type="transmembrane region" description="Helical" evidence="5">
    <location>
        <begin position="288"/>
        <end position="305"/>
    </location>
</feature>
<evidence type="ECO:0000313" key="8">
    <source>
        <dbReference type="Proteomes" id="UP000295146"/>
    </source>
</evidence>
<evidence type="ECO:0000313" key="7">
    <source>
        <dbReference type="EMBL" id="TDW66148.1"/>
    </source>
</evidence>
<sequence length="414" mass="43326">MSSQSRTTPVPPGLSTRRLRVLTFILAAASGVSIANIFYSQPLLDLIAQTFAVPDSTASIVVTVTQLGYAAGILVLMPLGDLIENRILASRVLIVTAIASAVAAFATNLPLFLVFSAILGFTSVVAQIVIPVAAHLAPAGQGGRYVGQVMSGLLLGIMLARSVSSFLADLWGWRSVYVLSAVLMVIMALVLAATLPRRKPDHAGSYGSLVVSIWRLVREEPALRRRAVLQALMFGTFSAFWTSVTYELIREHHLSQTQIAIFALIGAAGAVAAPIAGRIGDRGLGRPATGVVFVLAAVAMAVAGLGVHNLVVLGLAGVLLDLAVQGSLVLSQQEIYALRPEARSRLNTVFIGSVFVGGAIGSALSGVLYEHAGWSGVAVLGIVFALIGIGIWSASQLLHRATRLNSEKVASSIH</sequence>
<dbReference type="GO" id="GO:0022857">
    <property type="term" value="F:transmembrane transporter activity"/>
    <property type="evidence" value="ECO:0007669"/>
    <property type="project" value="InterPro"/>
</dbReference>
<dbReference type="PANTHER" id="PTHR42910">
    <property type="entry name" value="TRANSPORTER SCO4007-RELATED"/>
    <property type="match status" value="1"/>
</dbReference>
<feature type="transmembrane region" description="Helical" evidence="5">
    <location>
        <begin position="258"/>
        <end position="276"/>
    </location>
</feature>
<protein>
    <submittedName>
        <fullName evidence="7">MFS family arabinose efflux permease</fullName>
    </submittedName>
</protein>
<dbReference type="PROSITE" id="PS50850">
    <property type="entry name" value="MFS"/>
    <property type="match status" value="1"/>
</dbReference>
<organism evidence="7 8">
    <name type="scientific">Kribbella pratensis</name>
    <dbReference type="NCBI Taxonomy" id="2512112"/>
    <lineage>
        <taxon>Bacteria</taxon>
        <taxon>Bacillati</taxon>
        <taxon>Actinomycetota</taxon>
        <taxon>Actinomycetes</taxon>
        <taxon>Propionibacteriales</taxon>
        <taxon>Kribbellaceae</taxon>
        <taxon>Kribbella</taxon>
    </lineage>
</organism>
<feature type="transmembrane region" description="Helical" evidence="5">
    <location>
        <begin position="176"/>
        <end position="195"/>
    </location>
</feature>
<dbReference type="InterPro" id="IPR020846">
    <property type="entry name" value="MFS_dom"/>
</dbReference>
<keyword evidence="8" id="KW-1185">Reference proteome</keyword>
<gene>
    <name evidence="7" type="ORF">EV653_6166</name>
</gene>
<feature type="transmembrane region" description="Helical" evidence="5">
    <location>
        <begin position="227"/>
        <end position="246"/>
    </location>
</feature>
<evidence type="ECO:0000256" key="3">
    <source>
        <dbReference type="ARBA" id="ARBA00022989"/>
    </source>
</evidence>
<evidence type="ECO:0000256" key="1">
    <source>
        <dbReference type="ARBA" id="ARBA00004651"/>
    </source>
</evidence>